<dbReference type="Proteomes" id="UP000008206">
    <property type="component" value="Chromosome"/>
</dbReference>
<sequence>MGGQGNPYLTFCIMDKTLYEQDYYLWLDTTAQLLKEGRFYDLDIDNLLEEIISLKIEERQAISQHLRAVLRHLLKYKYVPEERTNDCRLIIFQHQDELAEYLADSPSLKSFFIEVFDECYDTAKRLATIETELPIETFPTESPFTVQQVLGSDYLPE</sequence>
<dbReference type="STRING" id="497965.Cyan7822_1446"/>
<evidence type="ECO:0000313" key="2">
    <source>
        <dbReference type="Proteomes" id="UP000008206"/>
    </source>
</evidence>
<dbReference type="eggNOG" id="COG2442">
    <property type="taxonomic scope" value="Bacteria"/>
</dbReference>
<dbReference type="KEGG" id="cyj:Cyan7822_1446"/>
<organism evidence="1 2">
    <name type="scientific">Gloeothece verrucosa (strain PCC 7822)</name>
    <name type="common">Cyanothece sp. (strain PCC 7822)</name>
    <dbReference type="NCBI Taxonomy" id="497965"/>
    <lineage>
        <taxon>Bacteria</taxon>
        <taxon>Bacillati</taxon>
        <taxon>Cyanobacteriota</taxon>
        <taxon>Cyanophyceae</taxon>
        <taxon>Oscillatoriophycideae</taxon>
        <taxon>Chroococcales</taxon>
        <taxon>Aphanothecaceae</taxon>
        <taxon>Gloeothece</taxon>
        <taxon>Gloeothece verrucosa</taxon>
    </lineage>
</organism>
<dbReference type="InterPro" id="IPR002636">
    <property type="entry name" value="DUF29"/>
</dbReference>
<dbReference type="PANTHER" id="PTHR34235:SF3">
    <property type="entry name" value="SLR1203 PROTEIN"/>
    <property type="match status" value="1"/>
</dbReference>
<protein>
    <recommendedName>
        <fullName evidence="3">DUF29 domain-containing protein</fullName>
    </recommendedName>
</protein>
<dbReference type="PANTHER" id="PTHR34235">
    <property type="entry name" value="SLR1203 PROTEIN-RELATED"/>
    <property type="match status" value="1"/>
</dbReference>
<dbReference type="EMBL" id="CP002198">
    <property type="protein sequence ID" value="ADN13442.1"/>
    <property type="molecule type" value="Genomic_DNA"/>
</dbReference>
<accession>E0UJT1</accession>
<keyword evidence="2" id="KW-1185">Reference proteome</keyword>
<dbReference type="Gene3D" id="1.20.1220.20">
    <property type="entry name" value="Uncharcterised protein PF01724"/>
    <property type="match status" value="1"/>
</dbReference>
<proteinExistence type="predicted"/>
<dbReference type="HOGENOM" id="CLU_116670_0_1_3"/>
<dbReference type="AlphaFoldDB" id="E0UJT1"/>
<dbReference type="Pfam" id="PF01724">
    <property type="entry name" value="DUF29"/>
    <property type="match status" value="1"/>
</dbReference>
<evidence type="ECO:0008006" key="3">
    <source>
        <dbReference type="Google" id="ProtNLM"/>
    </source>
</evidence>
<evidence type="ECO:0000313" key="1">
    <source>
        <dbReference type="EMBL" id="ADN13442.1"/>
    </source>
</evidence>
<reference evidence="2" key="1">
    <citation type="journal article" date="2011" name="MBio">
        <title>Novel metabolic attributes of the genus Cyanothece, comprising a group of unicellular nitrogen-fixing Cyanobacteria.</title>
        <authorList>
            <person name="Bandyopadhyay A."/>
            <person name="Elvitigala T."/>
            <person name="Welsh E."/>
            <person name="Stockel J."/>
            <person name="Liberton M."/>
            <person name="Min H."/>
            <person name="Sherman L.A."/>
            <person name="Pakrasi H.B."/>
        </authorList>
    </citation>
    <scope>NUCLEOTIDE SEQUENCE [LARGE SCALE GENOMIC DNA]</scope>
    <source>
        <strain evidence="2">PCC 7822</strain>
    </source>
</reference>
<name>E0UJT1_GLOV7</name>
<gene>
    <name evidence="1" type="ordered locus">Cyan7822_1446</name>
</gene>